<protein>
    <recommendedName>
        <fullName evidence="4">DUF3592 domain-containing protein</fullName>
    </recommendedName>
</protein>
<dbReference type="RefSeq" id="WP_247811758.1">
    <property type="nucleotide sequence ID" value="NZ_CP095855.1"/>
</dbReference>
<keyword evidence="1" id="KW-0812">Transmembrane</keyword>
<gene>
    <name evidence="2" type="ORF">MYF79_31380</name>
</gene>
<evidence type="ECO:0000256" key="1">
    <source>
        <dbReference type="SAM" id="Phobius"/>
    </source>
</evidence>
<evidence type="ECO:0000313" key="3">
    <source>
        <dbReference type="Proteomes" id="UP000830198"/>
    </source>
</evidence>
<sequence length="325" mass="37006">MNKADLGKIFWLLYTLGFTIALPTFLYYTTGSADEPPQESATVAFFYLGLGILSWLIAIGMYSRFFIKLVFTDKYRLEKTAREGTTIVAKIVRKVKRGAIRDAVTLDLRLAFRNLAGTEVEVPYELNDGRPFEKRYEVGNTIAMSVSFNGRDITFVPKTLQVSRNKGIVLFYSLIFLILLMAAIVYPVFSYAQESEGAGWRFLRLSHPWISVPLINIGIVLFLRVLLGFISKASGDTAQPLRMVMYGLKTTGIIQNYEQTGMYINEQPQVQFEIEYTDHQGVMHATVYKKIVSLLDVHKLDKGPKEIMFLPDEPENIVFYEELTL</sequence>
<evidence type="ECO:0000313" key="2">
    <source>
        <dbReference type="EMBL" id="UPK69468.1"/>
    </source>
</evidence>
<reference evidence="2 3" key="1">
    <citation type="submission" date="2022-04" db="EMBL/GenBank/DDBJ databases">
        <title>The arsenic-methylating capacity of Chitinophaga filiformis YT5 during chitin decomposition.</title>
        <authorList>
            <person name="Chen G."/>
            <person name="Liang Y."/>
        </authorList>
    </citation>
    <scope>NUCLEOTIDE SEQUENCE [LARGE SCALE GENOMIC DNA]</scope>
    <source>
        <strain evidence="2 3">YT5</strain>
    </source>
</reference>
<feature type="transmembrane region" description="Helical" evidence="1">
    <location>
        <begin position="44"/>
        <end position="67"/>
    </location>
</feature>
<dbReference type="EMBL" id="CP095855">
    <property type="protein sequence ID" value="UPK69468.1"/>
    <property type="molecule type" value="Genomic_DNA"/>
</dbReference>
<feature type="transmembrane region" description="Helical" evidence="1">
    <location>
        <begin position="9"/>
        <end position="29"/>
    </location>
</feature>
<keyword evidence="3" id="KW-1185">Reference proteome</keyword>
<accession>A0ABY4I050</accession>
<evidence type="ECO:0008006" key="4">
    <source>
        <dbReference type="Google" id="ProtNLM"/>
    </source>
</evidence>
<organism evidence="2 3">
    <name type="scientific">Chitinophaga filiformis</name>
    <name type="common">Myxococcus filiformis</name>
    <name type="synonym">Flexibacter filiformis</name>
    <dbReference type="NCBI Taxonomy" id="104663"/>
    <lineage>
        <taxon>Bacteria</taxon>
        <taxon>Pseudomonadati</taxon>
        <taxon>Bacteroidota</taxon>
        <taxon>Chitinophagia</taxon>
        <taxon>Chitinophagales</taxon>
        <taxon>Chitinophagaceae</taxon>
        <taxon>Chitinophaga</taxon>
    </lineage>
</organism>
<proteinExistence type="predicted"/>
<name>A0ABY4I050_CHIFI</name>
<feature type="transmembrane region" description="Helical" evidence="1">
    <location>
        <begin position="168"/>
        <end position="189"/>
    </location>
</feature>
<keyword evidence="1" id="KW-1133">Transmembrane helix</keyword>
<dbReference type="Proteomes" id="UP000830198">
    <property type="component" value="Chromosome"/>
</dbReference>
<feature type="transmembrane region" description="Helical" evidence="1">
    <location>
        <begin position="209"/>
        <end position="230"/>
    </location>
</feature>
<keyword evidence="1" id="KW-0472">Membrane</keyword>